<accession>A0A1A0RFQ1</accession>
<reference evidence="2" key="1">
    <citation type="submission" date="2016-06" db="EMBL/GenBank/DDBJ databases">
        <authorList>
            <person name="Sutton G."/>
            <person name="Brinkac L."/>
            <person name="Sanka R."/>
            <person name="Adams M."/>
            <person name="Lau E."/>
            <person name="Mehaffy C."/>
            <person name="Tameris M."/>
            <person name="Hatherill M."/>
            <person name="Hanekom W."/>
            <person name="Mahomed H."/>
            <person name="Mcshane H."/>
        </authorList>
    </citation>
    <scope>NUCLEOTIDE SEQUENCE [LARGE SCALE GENOMIC DNA]</scope>
    <source>
        <strain evidence="2">852002-51209_SCH5440388</strain>
    </source>
</reference>
<evidence type="ECO:0008006" key="3">
    <source>
        <dbReference type="Google" id="ProtNLM"/>
    </source>
</evidence>
<evidence type="ECO:0000313" key="2">
    <source>
        <dbReference type="Proteomes" id="UP000093902"/>
    </source>
</evidence>
<dbReference type="Gene3D" id="2.160.10.10">
    <property type="entry name" value="Hexapeptide repeat proteins"/>
    <property type="match status" value="1"/>
</dbReference>
<protein>
    <recommendedName>
        <fullName evidence="3">Acetyltransferase</fullName>
    </recommendedName>
</protein>
<dbReference type="STRING" id="43304.GCA_001403655_01678"/>
<comment type="caution">
    <text evidence="1">The sequence shown here is derived from an EMBL/GenBank/DDBJ whole genome shotgun (WGS) entry which is preliminary data.</text>
</comment>
<name>A0A1A0RFQ1_MYCPR</name>
<gene>
    <name evidence="1" type="ORF">A5792_09320</name>
</gene>
<dbReference type="SUPFAM" id="SSF51161">
    <property type="entry name" value="Trimeric LpxA-like enzymes"/>
    <property type="match status" value="1"/>
</dbReference>
<sequence>MSAVRRLAEKGVSMLEMLCWLLLPPSSFKNRVLRLFGHRIAGTARIGPTVVRNVGRFELGEGTRIGAFNVVRGLGLVRFDDYAAMESWNWISAHPAFQQLDTRAGTLYLGYGAKLGSRHYADCSGTIVLREYAAVGGNRCLLQTHEPDFAHKRQTVGRITVGHHSLVGSRAVMLKDSHLPDQSLLAANSTMTRGSAPESRRGLYAGSPATWKRETEGEYFDRDTLSMTEHVIDSAMGVLPEDRALDTELFGR</sequence>
<evidence type="ECO:0000313" key="1">
    <source>
        <dbReference type="EMBL" id="OBB33346.1"/>
    </source>
</evidence>
<dbReference type="EMBL" id="LZSO01000008">
    <property type="protein sequence ID" value="OBB33346.1"/>
    <property type="molecule type" value="Genomic_DNA"/>
</dbReference>
<organism evidence="1 2">
    <name type="scientific">Mycolicibacterium peregrinum</name>
    <name type="common">Mycobacterium peregrinum</name>
    <dbReference type="NCBI Taxonomy" id="43304"/>
    <lineage>
        <taxon>Bacteria</taxon>
        <taxon>Bacillati</taxon>
        <taxon>Actinomycetota</taxon>
        <taxon>Actinomycetes</taxon>
        <taxon>Mycobacteriales</taxon>
        <taxon>Mycobacteriaceae</taxon>
        <taxon>Mycolicibacterium</taxon>
    </lineage>
</organism>
<dbReference type="InterPro" id="IPR011004">
    <property type="entry name" value="Trimer_LpxA-like_sf"/>
</dbReference>
<dbReference type="Proteomes" id="UP000093902">
    <property type="component" value="Unassembled WGS sequence"/>
</dbReference>
<dbReference type="AlphaFoldDB" id="A0A1A0RFQ1"/>
<proteinExistence type="predicted"/>